<feature type="region of interest" description="Disordered" evidence="3">
    <location>
        <begin position="530"/>
        <end position="558"/>
    </location>
</feature>
<dbReference type="Gene3D" id="3.30.70.330">
    <property type="match status" value="1"/>
</dbReference>
<accession>A0A131XCK8</accession>
<dbReference type="InterPro" id="IPR019416">
    <property type="entry name" value="NCBP3"/>
</dbReference>
<dbReference type="GO" id="GO:0003729">
    <property type="term" value="F:mRNA binding"/>
    <property type="evidence" value="ECO:0007669"/>
    <property type="project" value="InterPro"/>
</dbReference>
<proteinExistence type="evidence at transcript level"/>
<evidence type="ECO:0000256" key="1">
    <source>
        <dbReference type="ARBA" id="ARBA00006069"/>
    </source>
</evidence>
<evidence type="ECO:0000256" key="3">
    <source>
        <dbReference type="SAM" id="MobiDB-lite"/>
    </source>
</evidence>
<dbReference type="EMBL" id="GEFH01004469">
    <property type="protein sequence ID" value="JAP64112.1"/>
    <property type="molecule type" value="mRNA"/>
</dbReference>
<dbReference type="PANTHER" id="PTHR16291">
    <property type="entry name" value="NUCLEAR CAP-BINDING PROTEIN SUBUNIT 3"/>
    <property type="match status" value="1"/>
</dbReference>
<dbReference type="PANTHER" id="PTHR16291:SF0">
    <property type="entry name" value="NUCLEAR CAP-BINDING PROTEIN SUBUNIT 3"/>
    <property type="match status" value="1"/>
</dbReference>
<protein>
    <recommendedName>
        <fullName evidence="2">Nuclear cap-binding protein subunit 3</fullName>
    </recommendedName>
</protein>
<reference evidence="4" key="1">
    <citation type="journal article" date="2017" name="Ticks Tick Borne Dis.">
        <title>An insight into the sialome of Hyalomma excavatum.</title>
        <authorList>
            <person name="Ribeiro J.M."/>
            <person name="Slovak M."/>
            <person name="Francischetti I.M."/>
        </authorList>
    </citation>
    <scope>NUCLEOTIDE SEQUENCE</scope>
    <source>
        <strain evidence="4">Samish</strain>
        <tissue evidence="4">Salivary glands</tissue>
    </source>
</reference>
<feature type="compositionally biased region" description="Low complexity" evidence="3">
    <location>
        <begin position="405"/>
        <end position="416"/>
    </location>
</feature>
<feature type="compositionally biased region" description="Basic and acidic residues" evidence="3">
    <location>
        <begin position="444"/>
        <end position="468"/>
    </location>
</feature>
<dbReference type="GO" id="GO:0000340">
    <property type="term" value="F:RNA 7-methylguanosine cap binding"/>
    <property type="evidence" value="ECO:0007669"/>
    <property type="project" value="InterPro"/>
</dbReference>
<sequence>MADFLLERELPNLKVAVDNSTLLEADNDDCMDLDENTKTERGADITEPPPPQVVVPARIADRARKSSDEMAADDVDDPEAYMVQYADLYRSLGLDPRRPGGTRLNALHVRGVTEMATEDVMEYFKDYGPASVDWINDYACNVVWQRNQDAARAMQELSRPLLVKPKNRDEHDSPTLEAKPPPSCVSPLNRPEQSTATAGSIARQQSADGGAGDGCEEVVVMSDDEFGDDAGPSEPSAAKSTAAEREELDISEVGIPVPPGEWRRATKPHPKAKILLLRFSNKYDKKMPGAEKHSEYYKKYGNPNYGGMTGLISNSRKRRMRESKSASFALGSARSMDTGDDSDRDRSLLGARQRAVKRMRMRMYADEEEEKQRRGKRPGALGTPTPPTPWSTPGNSPTSDEETFSRSLSTSVSGSSVWDRLSGGRANLFRRQDHEDVDEYGDNDQDRFPLPRRSRYVDLDDPSLRDDYDPADDGFSAGGYGDDFEFEDRSGVGSRRGLGRARRGDDDDEDDDDDARQLLSTVRMAGTDLRSKLEKLRQSRSAQEHMNPLRISVSNEAP</sequence>
<dbReference type="Pfam" id="PF10309">
    <property type="entry name" value="NCBP3"/>
    <property type="match status" value="1"/>
</dbReference>
<dbReference type="GO" id="GO:0005634">
    <property type="term" value="C:nucleus"/>
    <property type="evidence" value="ECO:0007669"/>
    <property type="project" value="TreeGrafter"/>
</dbReference>
<organism evidence="4">
    <name type="scientific">Hyalomma excavatum</name>
    <dbReference type="NCBI Taxonomy" id="257692"/>
    <lineage>
        <taxon>Eukaryota</taxon>
        <taxon>Metazoa</taxon>
        <taxon>Ecdysozoa</taxon>
        <taxon>Arthropoda</taxon>
        <taxon>Chelicerata</taxon>
        <taxon>Arachnida</taxon>
        <taxon>Acari</taxon>
        <taxon>Parasitiformes</taxon>
        <taxon>Ixodida</taxon>
        <taxon>Ixodoidea</taxon>
        <taxon>Ixodidae</taxon>
        <taxon>Hyalomminae</taxon>
        <taxon>Hyalomma</taxon>
    </lineage>
</organism>
<dbReference type="AlphaFoldDB" id="A0A131XCK8"/>
<feature type="region of interest" description="Disordered" evidence="3">
    <location>
        <begin position="158"/>
        <end position="268"/>
    </location>
</feature>
<dbReference type="InterPro" id="IPR012677">
    <property type="entry name" value="Nucleotide-bd_a/b_plait_sf"/>
</dbReference>
<evidence type="ECO:0000313" key="4">
    <source>
        <dbReference type="EMBL" id="JAP64112.1"/>
    </source>
</evidence>
<feature type="region of interest" description="Disordered" evidence="3">
    <location>
        <begin position="295"/>
        <end position="514"/>
    </location>
</feature>
<name>A0A131XCK8_9ACAR</name>
<comment type="similarity">
    <text evidence="1">Belongs to the NCBP3 family.</text>
</comment>
<evidence type="ECO:0000256" key="2">
    <source>
        <dbReference type="ARBA" id="ARBA00019876"/>
    </source>
</evidence>
<feature type="compositionally biased region" description="Polar residues" evidence="3">
    <location>
        <begin position="191"/>
        <end position="207"/>
    </location>
</feature>